<protein>
    <recommendedName>
        <fullName evidence="2">SAP domain-containing protein</fullName>
    </recommendedName>
</protein>
<accession>A1WKN4</accession>
<feature type="region of interest" description="Disordered" evidence="1">
    <location>
        <begin position="1"/>
        <end position="20"/>
    </location>
</feature>
<evidence type="ECO:0000259" key="2">
    <source>
        <dbReference type="PROSITE" id="PS50800"/>
    </source>
</evidence>
<proteinExistence type="predicted"/>
<organism evidence="3 4">
    <name type="scientific">Verminephrobacter eiseniae (strain EF01-2)</name>
    <dbReference type="NCBI Taxonomy" id="391735"/>
    <lineage>
        <taxon>Bacteria</taxon>
        <taxon>Pseudomonadati</taxon>
        <taxon>Pseudomonadota</taxon>
        <taxon>Betaproteobacteria</taxon>
        <taxon>Burkholderiales</taxon>
        <taxon>Comamonadaceae</taxon>
        <taxon>Verminephrobacter</taxon>
    </lineage>
</organism>
<gene>
    <name evidence="3" type="ordered locus">Veis_2445</name>
</gene>
<evidence type="ECO:0000313" key="3">
    <source>
        <dbReference type="EMBL" id="ABM58191.1"/>
    </source>
</evidence>
<feature type="domain" description="SAP" evidence="2">
    <location>
        <begin position="32"/>
        <end position="66"/>
    </location>
</feature>
<reference evidence="4" key="1">
    <citation type="submission" date="2006-12" db="EMBL/GenBank/DDBJ databases">
        <title>Complete sequence of chromosome 1 of Verminephrobacter eiseniae EF01-2.</title>
        <authorList>
            <person name="Copeland A."/>
            <person name="Lucas S."/>
            <person name="Lapidus A."/>
            <person name="Barry K."/>
            <person name="Detter J.C."/>
            <person name="Glavina del Rio T."/>
            <person name="Dalin E."/>
            <person name="Tice H."/>
            <person name="Pitluck S."/>
            <person name="Chertkov O."/>
            <person name="Brettin T."/>
            <person name="Bruce D."/>
            <person name="Han C."/>
            <person name="Tapia R."/>
            <person name="Gilna P."/>
            <person name="Schmutz J."/>
            <person name="Larimer F."/>
            <person name="Land M."/>
            <person name="Hauser L."/>
            <person name="Kyrpides N."/>
            <person name="Kim E."/>
            <person name="Stahl D."/>
            <person name="Richardson P."/>
        </authorList>
    </citation>
    <scope>NUCLEOTIDE SEQUENCE [LARGE SCALE GENOMIC DNA]</scope>
    <source>
        <strain evidence="4">EF01-2</strain>
    </source>
</reference>
<dbReference type="Pfam" id="PF20026">
    <property type="entry name" value="DUF6434"/>
    <property type="match status" value="1"/>
</dbReference>
<name>A1WKN4_VEREI</name>
<dbReference type="eggNOG" id="ENOG502ZBZG">
    <property type="taxonomic scope" value="Bacteria"/>
</dbReference>
<keyword evidence="4" id="KW-1185">Reference proteome</keyword>
<dbReference type="EMBL" id="CP000542">
    <property type="protein sequence ID" value="ABM58191.1"/>
    <property type="molecule type" value="Genomic_DNA"/>
</dbReference>
<dbReference type="PROSITE" id="PS50800">
    <property type="entry name" value="SAP"/>
    <property type="match status" value="1"/>
</dbReference>
<dbReference type="AlphaFoldDB" id="A1WKN4"/>
<dbReference type="InterPro" id="IPR003034">
    <property type="entry name" value="SAP_dom"/>
</dbReference>
<evidence type="ECO:0000256" key="1">
    <source>
        <dbReference type="SAM" id="MobiDB-lite"/>
    </source>
</evidence>
<dbReference type="Proteomes" id="UP000000374">
    <property type="component" value="Chromosome"/>
</dbReference>
<evidence type="ECO:0000313" key="4">
    <source>
        <dbReference type="Proteomes" id="UP000000374"/>
    </source>
</evidence>
<sequence length="231" mass="27163">MRKSSKMKTTMLKVHPDRPSLEPGMAPEALDAYYWYMQELVTYCRELGLSTQGHKHEVLERVRDHLCGRLVMAPRESARAKATRAATGDHTITFETRIGPDYKCDANTRAFFESVIGPHFHFTAHLQRFRRANTHRQLTYGDLATEWIAEYERRKDKNYKPTLMHTWEYNRFVRDYMRDKERNHGKTLKDAAAAWNELRQSRGPRDYASSIALREVEDNWAETLKPFKPPT</sequence>
<dbReference type="KEGG" id="vei:Veis_2445"/>
<dbReference type="STRING" id="391735.Veis_2445"/>
<dbReference type="InterPro" id="IPR045492">
    <property type="entry name" value="DUF6434"/>
</dbReference>
<dbReference type="HOGENOM" id="CLU_121306_0_0_4"/>
<dbReference type="Pfam" id="PF18953">
    <property type="entry name" value="SAP_new25"/>
    <property type="match status" value="1"/>
</dbReference>